<keyword evidence="3" id="KW-1185">Reference proteome</keyword>
<evidence type="ECO:0000256" key="1">
    <source>
        <dbReference type="SAM" id="Phobius"/>
    </source>
</evidence>
<dbReference type="InParanoid" id="W7XKM7"/>
<dbReference type="Gene3D" id="3.80.10.10">
    <property type="entry name" value="Ribonuclease Inhibitor"/>
    <property type="match status" value="2"/>
</dbReference>
<dbReference type="Proteomes" id="UP000009168">
    <property type="component" value="Unassembled WGS sequence"/>
</dbReference>
<keyword evidence="1" id="KW-1133">Transmembrane helix</keyword>
<keyword evidence="1 2" id="KW-0812">Transmembrane</keyword>
<dbReference type="InterPro" id="IPR045203">
    <property type="entry name" value="RanGAP1/2"/>
</dbReference>
<dbReference type="PANTHER" id="PTHR46761:SF2">
    <property type="entry name" value="RAN GTPASE-ACTIVATING PROTEIN 1"/>
    <property type="match status" value="1"/>
</dbReference>
<proteinExistence type="predicted"/>
<accession>W7XKM7</accession>
<dbReference type="EMBL" id="GG662734">
    <property type="protein sequence ID" value="EWS75044.1"/>
    <property type="molecule type" value="Genomic_DNA"/>
</dbReference>
<organism evidence="2 3">
    <name type="scientific">Tetrahymena thermophila (strain SB210)</name>
    <dbReference type="NCBI Taxonomy" id="312017"/>
    <lineage>
        <taxon>Eukaryota</taxon>
        <taxon>Sar</taxon>
        <taxon>Alveolata</taxon>
        <taxon>Ciliophora</taxon>
        <taxon>Intramacronucleata</taxon>
        <taxon>Oligohymenophorea</taxon>
        <taxon>Hymenostomatida</taxon>
        <taxon>Tetrahymenina</taxon>
        <taxon>Tetrahymenidae</taxon>
        <taxon>Tetrahymena</taxon>
    </lineage>
</organism>
<dbReference type="SUPFAM" id="SSF52047">
    <property type="entry name" value="RNI-like"/>
    <property type="match status" value="1"/>
</dbReference>
<keyword evidence="1" id="KW-0472">Membrane</keyword>
<protein>
    <submittedName>
        <fullName evidence="2">Transmembrane protein, putative</fullName>
    </submittedName>
</protein>
<evidence type="ECO:0000313" key="2">
    <source>
        <dbReference type="EMBL" id="EWS75044.1"/>
    </source>
</evidence>
<dbReference type="InterPro" id="IPR001611">
    <property type="entry name" value="Leu-rich_rpt"/>
</dbReference>
<dbReference type="KEGG" id="tet:TTHERM_000927013"/>
<evidence type="ECO:0000313" key="3">
    <source>
        <dbReference type="Proteomes" id="UP000009168"/>
    </source>
</evidence>
<sequence>MTGNSVFDCKQNNFIQCFVFIPINIFICLLLYSIIFFSIQKQIKFTKQIICLLQKIMFFENLQQFIESEVSNIKNIQIDLQYKWIQSQGVLQLSQKLHQCLQIIQLQINLQFNQIGKEGLDEIAKAIVGCKLLNQFSINLESNQIKSEDIQNFSQCLPLCYNLKNLCLDLICNEINNEGALELSTSISQCKNLKSYTLELFCNKIDFEGYFSMCKVLQSCNQIYSIRLLLNQKDKKLTQIVKKSKRLVKQIQN</sequence>
<dbReference type="RefSeq" id="XP_012652419.1">
    <property type="nucleotide sequence ID" value="XM_012796965.1"/>
</dbReference>
<dbReference type="GO" id="GO:0005096">
    <property type="term" value="F:GTPase activator activity"/>
    <property type="evidence" value="ECO:0007669"/>
    <property type="project" value="InterPro"/>
</dbReference>
<dbReference type="PANTHER" id="PTHR46761">
    <property type="entry name" value="RAN GTPASE-ACTIVATING PROTEIN 1"/>
    <property type="match status" value="1"/>
</dbReference>
<gene>
    <name evidence="2" type="ORF">TTHERM_000927013</name>
</gene>
<reference evidence="3" key="1">
    <citation type="journal article" date="2006" name="PLoS Biol.">
        <title>Macronuclear genome sequence of the ciliate Tetrahymena thermophila, a model eukaryote.</title>
        <authorList>
            <person name="Eisen J.A."/>
            <person name="Coyne R.S."/>
            <person name="Wu M."/>
            <person name="Wu D."/>
            <person name="Thiagarajan M."/>
            <person name="Wortman J.R."/>
            <person name="Badger J.H."/>
            <person name="Ren Q."/>
            <person name="Amedeo P."/>
            <person name="Jones K.M."/>
            <person name="Tallon L.J."/>
            <person name="Delcher A.L."/>
            <person name="Salzberg S.L."/>
            <person name="Silva J.C."/>
            <person name="Haas B.J."/>
            <person name="Majoros W.H."/>
            <person name="Farzad M."/>
            <person name="Carlton J.M."/>
            <person name="Smith R.K. Jr."/>
            <person name="Garg J."/>
            <person name="Pearlman R.E."/>
            <person name="Karrer K.M."/>
            <person name="Sun L."/>
            <person name="Manning G."/>
            <person name="Elde N.C."/>
            <person name="Turkewitz A.P."/>
            <person name="Asai D.J."/>
            <person name="Wilkes D.E."/>
            <person name="Wang Y."/>
            <person name="Cai H."/>
            <person name="Collins K."/>
            <person name="Stewart B.A."/>
            <person name="Lee S.R."/>
            <person name="Wilamowska K."/>
            <person name="Weinberg Z."/>
            <person name="Ruzzo W.L."/>
            <person name="Wloga D."/>
            <person name="Gaertig J."/>
            <person name="Frankel J."/>
            <person name="Tsao C.-C."/>
            <person name="Gorovsky M.A."/>
            <person name="Keeling P.J."/>
            <person name="Waller R.F."/>
            <person name="Patron N.J."/>
            <person name="Cherry J.M."/>
            <person name="Stover N.A."/>
            <person name="Krieger C.J."/>
            <person name="del Toro C."/>
            <person name="Ryder H.F."/>
            <person name="Williamson S.C."/>
            <person name="Barbeau R.A."/>
            <person name="Hamilton E.P."/>
            <person name="Orias E."/>
        </authorList>
    </citation>
    <scope>NUCLEOTIDE SEQUENCE [LARGE SCALE GENOMIC DNA]</scope>
    <source>
        <strain evidence="3">SB210</strain>
    </source>
</reference>
<dbReference type="AlphaFoldDB" id="W7XKM7"/>
<dbReference type="InterPro" id="IPR032675">
    <property type="entry name" value="LRR_dom_sf"/>
</dbReference>
<name>W7XKM7_TETTS</name>
<dbReference type="Pfam" id="PF13516">
    <property type="entry name" value="LRR_6"/>
    <property type="match status" value="2"/>
</dbReference>
<feature type="transmembrane region" description="Helical" evidence="1">
    <location>
        <begin position="13"/>
        <end position="39"/>
    </location>
</feature>
<dbReference type="GeneID" id="24441108"/>